<keyword evidence="2" id="KW-0964">Secreted</keyword>
<comment type="similarity">
    <text evidence="1">Belongs to the serine-aspartate repeat-containing protein (SDr) family.</text>
</comment>
<dbReference type="Pfam" id="PF17802">
    <property type="entry name" value="SpaA"/>
    <property type="match status" value="2"/>
</dbReference>
<keyword evidence="3 5" id="KW-0732">Signal</keyword>
<dbReference type="Proteomes" id="UP000016638">
    <property type="component" value="Unassembled WGS sequence"/>
</dbReference>
<dbReference type="EMBL" id="AWEZ01000050">
    <property type="protein sequence ID" value="ERL07881.1"/>
    <property type="molecule type" value="Genomic_DNA"/>
</dbReference>
<evidence type="ECO:0000256" key="3">
    <source>
        <dbReference type="ARBA" id="ARBA00022729"/>
    </source>
</evidence>
<evidence type="ECO:0000313" key="9">
    <source>
        <dbReference type="Proteomes" id="UP000016638"/>
    </source>
</evidence>
<dbReference type="RefSeq" id="WP_021726391.1">
    <property type="nucleotide sequence ID" value="NZ_AWEZ01000050.1"/>
</dbReference>
<feature type="domain" description="T-Q ester bond containing" evidence="7">
    <location>
        <begin position="619"/>
        <end position="740"/>
    </location>
</feature>
<dbReference type="Pfam" id="PF18202">
    <property type="entry name" value="TQ"/>
    <property type="match status" value="1"/>
</dbReference>
<dbReference type="InterPro" id="IPR041033">
    <property type="entry name" value="SpaA_PFL_dom_1"/>
</dbReference>
<dbReference type="InterPro" id="IPR013783">
    <property type="entry name" value="Ig-like_fold"/>
</dbReference>
<dbReference type="STRING" id="1125712.HMPREF1316_1824"/>
<reference evidence="8 9" key="1">
    <citation type="submission" date="2013-08" db="EMBL/GenBank/DDBJ databases">
        <authorList>
            <person name="Durkin A.S."/>
            <person name="Haft D.R."/>
            <person name="McCorrison J."/>
            <person name="Torralba M."/>
            <person name="Gillis M."/>
            <person name="Haft D.H."/>
            <person name="Methe B."/>
            <person name="Sutton G."/>
            <person name="Nelson K.E."/>
        </authorList>
    </citation>
    <scope>NUCLEOTIDE SEQUENCE [LARGE SCALE GENOMIC DNA]</scope>
    <source>
        <strain evidence="8 9">F0195</strain>
    </source>
</reference>
<evidence type="ECO:0000256" key="4">
    <source>
        <dbReference type="SAM" id="MobiDB-lite"/>
    </source>
</evidence>
<evidence type="ECO:0000256" key="1">
    <source>
        <dbReference type="ARBA" id="ARBA00007257"/>
    </source>
</evidence>
<feature type="chain" id="PRO_5004636306" evidence="5">
    <location>
        <begin position="28"/>
        <end position="808"/>
    </location>
</feature>
<dbReference type="PANTHER" id="PTHR36108">
    <property type="entry name" value="COLOSSIN-B-RELATED"/>
    <property type="match status" value="1"/>
</dbReference>
<sequence>MKAVAILAMSLLILLGVLALGATIARASEAEDPNNPFVSGGYYGRTYTLTSDDAGNATTGRVEEVGWRAWCIEPDSKHLQGTATGVPLEGSPKNGGGTWTTRDVRRAALGISYIDQALGADKIWDYASRRYTQAWVCCVSDGPDHVGDDGKTSLRSYMDTLLPQRFGLSLSYDEVNDYVSDHMNDPVSTYGIRFAKTDGTQESAQFWTVRNGTLRLVKASALPALTDDNASYSVKDAEYGIYRDEGCAQQVATLALDAHGVSDEAILAPGRYYVRETKAPTGYHEDGTTYAVDVTEDATTLVNGRQGVTDAPLYATGALRIHKHDAETDAALPLGGARLDGAEFTIEYHGTTGAGDAPLRTWVMHTNKEGIADLTDADSLMRGEPYRDDSGACILPLGTYTIRETKAPEGYLMLDEPIQAEVVQDGGTATFRLVGTPTGTATTDVTCVDQVARQDLRFQKVAADSQAPLANVPFLITAQAWPDGGTPESHVIVTDAKGQFDSATFAQGTRDNANDEAVSGLTYSTDDQGNVVADLSQLSLDENRLDGMRGLWFAGDANAPDTEREGLAALPYGSYTVQELPASSNEGYQLVTFTIDVKPDASGHNTAVDLGSITDEEAPHIETEATATDGGKVIDPLASVTITDTISYRGLTPGTAYHLDGTLMDASTGAPLTDAQGNEVHASTDFTPMEHTGSVDVTFTFDGSSLKQGSRVVVYENLSQDDTEVAAHADIDDEGQSVRVREQPTTPAGILPQTGVTPRGIALIGIGCAVLAVAGARLAHVNTQRTHVAPRRGHRPLMDVRGGRWGER</sequence>
<comment type="caution">
    <text evidence="8">The sequence shown here is derived from an EMBL/GenBank/DDBJ whole genome shotgun (WGS) entry which is preliminary data.</text>
</comment>
<evidence type="ECO:0000256" key="2">
    <source>
        <dbReference type="ARBA" id="ARBA00022525"/>
    </source>
</evidence>
<dbReference type="NCBIfam" id="NF033903">
    <property type="entry name" value="VaFE_rpt"/>
    <property type="match status" value="1"/>
</dbReference>
<feature type="region of interest" description="Disordered" evidence="4">
    <location>
        <begin position="787"/>
        <end position="808"/>
    </location>
</feature>
<feature type="domain" description="SpaA-like prealbumin fold" evidence="6">
    <location>
        <begin position="336"/>
        <end position="431"/>
    </location>
</feature>
<organism evidence="8 9">
    <name type="scientific">Olsenella profusa F0195</name>
    <dbReference type="NCBI Taxonomy" id="1125712"/>
    <lineage>
        <taxon>Bacteria</taxon>
        <taxon>Bacillati</taxon>
        <taxon>Actinomycetota</taxon>
        <taxon>Coriobacteriia</taxon>
        <taxon>Coriobacteriales</taxon>
        <taxon>Atopobiaceae</taxon>
        <taxon>Olsenella</taxon>
    </lineage>
</organism>
<dbReference type="AlphaFoldDB" id="U2V5G4"/>
<evidence type="ECO:0000259" key="6">
    <source>
        <dbReference type="Pfam" id="PF17802"/>
    </source>
</evidence>
<keyword evidence="9" id="KW-1185">Reference proteome</keyword>
<dbReference type="GO" id="GO:0005975">
    <property type="term" value="P:carbohydrate metabolic process"/>
    <property type="evidence" value="ECO:0007669"/>
    <property type="project" value="UniProtKB-ARBA"/>
</dbReference>
<accession>U2V5G4</accession>
<proteinExistence type="inferred from homology"/>
<dbReference type="PATRIC" id="fig|1125712.3.peg.1538"/>
<feature type="domain" description="SpaA-like prealbumin fold" evidence="6">
    <location>
        <begin position="226"/>
        <end position="302"/>
    </location>
</feature>
<evidence type="ECO:0000313" key="8">
    <source>
        <dbReference type="EMBL" id="ERL07881.1"/>
    </source>
</evidence>
<dbReference type="eggNOG" id="COG4932">
    <property type="taxonomic scope" value="Bacteria"/>
</dbReference>
<feature type="compositionally biased region" description="Basic and acidic residues" evidence="4">
    <location>
        <begin position="796"/>
        <end position="808"/>
    </location>
</feature>
<dbReference type="InterPro" id="IPR041100">
    <property type="entry name" value="TQ"/>
</dbReference>
<dbReference type="Gene3D" id="2.60.40.10">
    <property type="entry name" value="Immunoglobulins"/>
    <property type="match status" value="3"/>
</dbReference>
<dbReference type="Gene3D" id="2.60.40.3930">
    <property type="match status" value="1"/>
</dbReference>
<evidence type="ECO:0000256" key="5">
    <source>
        <dbReference type="SAM" id="SignalP"/>
    </source>
</evidence>
<gene>
    <name evidence="8" type="ORF">HMPREF1316_1824</name>
</gene>
<evidence type="ECO:0000259" key="7">
    <source>
        <dbReference type="Pfam" id="PF18202"/>
    </source>
</evidence>
<dbReference type="PANTHER" id="PTHR36108:SF13">
    <property type="entry name" value="COLOSSIN-B-RELATED"/>
    <property type="match status" value="1"/>
</dbReference>
<name>U2V5G4_9ACTN</name>
<feature type="signal peptide" evidence="5">
    <location>
        <begin position="1"/>
        <end position="27"/>
    </location>
</feature>
<protein>
    <submittedName>
        <fullName evidence="8">Cna protein B-type domain protein</fullName>
    </submittedName>
</protein>